<reference evidence="1" key="1">
    <citation type="submission" date="2023-08" db="EMBL/GenBank/DDBJ databases">
        <title>Emergence of clinically-relevant ST2 carbapenem-resistant Acinetobacter baumannii strains in hospital sewages in Zhejiang, East of China.</title>
        <authorList>
            <person name="Kaichao C."/>
            <person name="Zhang R."/>
        </authorList>
    </citation>
    <scope>NUCLEOTIDE SEQUENCE</scope>
    <source>
        <strain evidence="1">M-SY-60</strain>
    </source>
</reference>
<accession>A0AAW8JQX0</accession>
<name>A0AAW8JQX0_9GAMM</name>
<sequence length="266" mass="31047">MFLTPELNTISTLIEGHTFSSIAEKYLEQKFFNLEAALLRAKVLRGLSKENTTYIIQPKIVENSLDIAYLFSGFILSNLNNRVYYHTQRSEVILNILNCYYKADKSPKLKSDSIIKNLNLYLDINPWDFSEEDFIYFSLINALCRSDLSNIFIITKINLNSECISNIEKLFKLKIHVLNNKINTNIDLDNINLEKLLFKNKDQTYINLCQSFSIVNAPLVQICNGYEQFQATNLVEDMFYSEHIHEKMSVYGEYIQTRLQNKNLFL</sequence>
<organism evidence="1 2">
    <name type="scientific">Acinetobacter gerneri</name>
    <dbReference type="NCBI Taxonomy" id="202952"/>
    <lineage>
        <taxon>Bacteria</taxon>
        <taxon>Pseudomonadati</taxon>
        <taxon>Pseudomonadota</taxon>
        <taxon>Gammaproteobacteria</taxon>
        <taxon>Moraxellales</taxon>
        <taxon>Moraxellaceae</taxon>
        <taxon>Acinetobacter</taxon>
    </lineage>
</organism>
<gene>
    <name evidence="1" type="ORF">RFH51_19705</name>
</gene>
<evidence type="ECO:0000313" key="2">
    <source>
        <dbReference type="Proteomes" id="UP001243195"/>
    </source>
</evidence>
<dbReference type="AlphaFoldDB" id="A0AAW8JQX0"/>
<comment type="caution">
    <text evidence="1">The sequence shown here is derived from an EMBL/GenBank/DDBJ whole genome shotgun (WGS) entry which is preliminary data.</text>
</comment>
<dbReference type="Proteomes" id="UP001243195">
    <property type="component" value="Unassembled WGS sequence"/>
</dbReference>
<protein>
    <submittedName>
        <fullName evidence="1">Uncharacterized protein</fullName>
    </submittedName>
</protein>
<dbReference type="EMBL" id="JAVIDA010000055">
    <property type="protein sequence ID" value="MDQ9073663.1"/>
    <property type="molecule type" value="Genomic_DNA"/>
</dbReference>
<dbReference type="RefSeq" id="WP_308957478.1">
    <property type="nucleotide sequence ID" value="NZ_JAVICY010000057.1"/>
</dbReference>
<evidence type="ECO:0000313" key="1">
    <source>
        <dbReference type="EMBL" id="MDQ9073663.1"/>
    </source>
</evidence>
<proteinExistence type="predicted"/>